<dbReference type="Proteomes" id="UP001190926">
    <property type="component" value="Unassembled WGS sequence"/>
</dbReference>
<dbReference type="EMBL" id="SDAM02000128">
    <property type="protein sequence ID" value="KAH6828267.1"/>
    <property type="molecule type" value="Genomic_DNA"/>
</dbReference>
<organism evidence="2 3">
    <name type="scientific">Perilla frutescens var. hirtella</name>
    <name type="common">Perilla citriodora</name>
    <name type="synonym">Perilla setoyensis</name>
    <dbReference type="NCBI Taxonomy" id="608512"/>
    <lineage>
        <taxon>Eukaryota</taxon>
        <taxon>Viridiplantae</taxon>
        <taxon>Streptophyta</taxon>
        <taxon>Embryophyta</taxon>
        <taxon>Tracheophyta</taxon>
        <taxon>Spermatophyta</taxon>
        <taxon>Magnoliopsida</taxon>
        <taxon>eudicotyledons</taxon>
        <taxon>Gunneridae</taxon>
        <taxon>Pentapetalae</taxon>
        <taxon>asterids</taxon>
        <taxon>lamiids</taxon>
        <taxon>Lamiales</taxon>
        <taxon>Lamiaceae</taxon>
        <taxon>Nepetoideae</taxon>
        <taxon>Elsholtzieae</taxon>
        <taxon>Perilla</taxon>
    </lineage>
</organism>
<evidence type="ECO:0000313" key="2">
    <source>
        <dbReference type="EMBL" id="KAH6828267.1"/>
    </source>
</evidence>
<name>A0AAD4P758_PERFH</name>
<evidence type="ECO:0000259" key="1">
    <source>
        <dbReference type="Pfam" id="PF01693"/>
    </source>
</evidence>
<keyword evidence="3" id="KW-1185">Reference proteome</keyword>
<comment type="caution">
    <text evidence="2">The sequence shown here is derived from an EMBL/GenBank/DDBJ whole genome shotgun (WGS) entry which is preliminary data.</text>
</comment>
<feature type="domain" description="Ribonuclease H1 N-terminal" evidence="1">
    <location>
        <begin position="12"/>
        <end position="54"/>
    </location>
</feature>
<evidence type="ECO:0000313" key="3">
    <source>
        <dbReference type="Proteomes" id="UP001190926"/>
    </source>
</evidence>
<protein>
    <recommendedName>
        <fullName evidence="1">Ribonuclease H1 N-terminal domain-containing protein</fullName>
    </recommendedName>
</protein>
<dbReference type="Pfam" id="PF01693">
    <property type="entry name" value="Cauli_VI"/>
    <property type="match status" value="1"/>
</dbReference>
<dbReference type="InterPro" id="IPR009027">
    <property type="entry name" value="Ribosomal_bL9/RNase_H1_N"/>
</dbReference>
<dbReference type="InterPro" id="IPR011320">
    <property type="entry name" value="RNase_H1_N"/>
</dbReference>
<reference evidence="2 3" key="1">
    <citation type="journal article" date="2021" name="Nat. Commun.">
        <title>Incipient diploidization of the medicinal plant Perilla within 10,000 years.</title>
        <authorList>
            <person name="Zhang Y."/>
            <person name="Shen Q."/>
            <person name="Leng L."/>
            <person name="Zhang D."/>
            <person name="Chen S."/>
            <person name="Shi Y."/>
            <person name="Ning Z."/>
            <person name="Chen S."/>
        </authorList>
    </citation>
    <scope>NUCLEOTIDE SEQUENCE [LARGE SCALE GENOMIC DNA]</scope>
    <source>
        <strain evidence="3">cv. PC099</strain>
    </source>
</reference>
<proteinExistence type="predicted"/>
<dbReference type="Gene3D" id="3.40.970.10">
    <property type="entry name" value="Ribonuclease H1, N-terminal domain"/>
    <property type="match status" value="1"/>
</dbReference>
<accession>A0AAD4P758</accession>
<dbReference type="SUPFAM" id="SSF55658">
    <property type="entry name" value="L9 N-domain-like"/>
    <property type="match status" value="1"/>
</dbReference>
<sequence length="118" mass="13552">MELKGRKLKEKKFYVVFQGIRTGIFSSWEKCAPYVLDCRGSLYKSFPTEEEAKKAYDMYSQSNNYEDEILSIGHGVNFAVEPSKYHINSVTEEKKKDAGLDVTCELTLLVKIELLIID</sequence>
<dbReference type="AlphaFoldDB" id="A0AAD4P758"/>
<dbReference type="InterPro" id="IPR037056">
    <property type="entry name" value="RNase_H1_N_sf"/>
</dbReference>
<gene>
    <name evidence="2" type="ORF">C2S53_014205</name>
</gene>